<accession>A0A0D5LSJ9</accession>
<evidence type="ECO:0000313" key="2">
    <source>
        <dbReference type="EMBL" id="AJY47061.1"/>
    </source>
</evidence>
<sequence length="86" mass="9621">MEEKVAMGRRTIPFTLDAVKRAIMAVKAAGIDVRTVSVRPDGTVVINGDNGNNSEDDLVDRSQPENLNSLDDYFAWREKDARRDRA</sequence>
<dbReference type="KEGG" id="mey:TM49_17480"/>
<organism evidence="2 3">
    <name type="scientific">Martelella endophytica</name>
    <dbReference type="NCBI Taxonomy" id="1486262"/>
    <lineage>
        <taxon>Bacteria</taxon>
        <taxon>Pseudomonadati</taxon>
        <taxon>Pseudomonadota</taxon>
        <taxon>Alphaproteobacteria</taxon>
        <taxon>Hyphomicrobiales</taxon>
        <taxon>Aurantimonadaceae</taxon>
        <taxon>Martelella</taxon>
    </lineage>
</organism>
<dbReference type="EMBL" id="CP010803">
    <property type="protein sequence ID" value="AJY47061.1"/>
    <property type="molecule type" value="Genomic_DNA"/>
</dbReference>
<gene>
    <name evidence="2" type="ORF">TM49_17480</name>
</gene>
<feature type="region of interest" description="Disordered" evidence="1">
    <location>
        <begin position="46"/>
        <end position="65"/>
    </location>
</feature>
<keyword evidence="3" id="KW-1185">Reference proteome</keyword>
<evidence type="ECO:0000256" key="1">
    <source>
        <dbReference type="SAM" id="MobiDB-lite"/>
    </source>
</evidence>
<name>A0A0D5LSJ9_MAREN</name>
<dbReference type="Proteomes" id="UP000032611">
    <property type="component" value="Chromosome"/>
</dbReference>
<proteinExistence type="predicted"/>
<dbReference type="HOGENOM" id="CLU_2494204_0_0_5"/>
<dbReference type="PATRIC" id="fig|1486262.3.peg.3618"/>
<protein>
    <submittedName>
        <fullName evidence="2">Uncharacterized protein</fullName>
    </submittedName>
</protein>
<reference evidence="2 3" key="1">
    <citation type="journal article" date="2015" name="Genome Announc.">
        <title>Complete genome sequence of Martelella endophytica YC6887, which has antifungal activity associated with a halophyte.</title>
        <authorList>
            <person name="Khan A."/>
            <person name="Khan H."/>
            <person name="Chung E.J."/>
            <person name="Hossain M.T."/>
            <person name="Chung Y.R."/>
        </authorList>
    </citation>
    <scope>NUCLEOTIDE SEQUENCE [LARGE SCALE GENOMIC DNA]</scope>
    <source>
        <strain evidence="2">YC6887</strain>
    </source>
</reference>
<evidence type="ECO:0000313" key="3">
    <source>
        <dbReference type="Proteomes" id="UP000032611"/>
    </source>
</evidence>
<dbReference type="AlphaFoldDB" id="A0A0D5LSJ9"/>